<proteinExistence type="inferred from homology"/>
<dbReference type="STRING" id="93684.SAMN05421853_102323"/>
<feature type="domain" description="TsaA-like" evidence="3">
    <location>
        <begin position="21"/>
        <end position="151"/>
    </location>
</feature>
<dbReference type="CDD" id="cd09281">
    <property type="entry name" value="UPF0066"/>
    <property type="match status" value="1"/>
</dbReference>
<name>A0A1I5WG70_9RHOB</name>
<dbReference type="Pfam" id="PF01980">
    <property type="entry name" value="TrmO_N"/>
    <property type="match status" value="1"/>
</dbReference>
<keyword evidence="1" id="KW-0949">S-adenosyl-L-methionine</keyword>
<evidence type="ECO:0000313" key="4">
    <source>
        <dbReference type="EMBL" id="SFQ18599.1"/>
    </source>
</evidence>
<dbReference type="InterPro" id="IPR036414">
    <property type="entry name" value="YaeB_N_sf"/>
</dbReference>
<evidence type="ECO:0000259" key="3">
    <source>
        <dbReference type="PROSITE" id="PS51668"/>
    </source>
</evidence>
<dbReference type="PANTHER" id="PTHR12818:SF0">
    <property type="entry name" value="TRNA (ADENINE(37)-N6)-METHYLTRANSFERASE"/>
    <property type="match status" value="1"/>
</dbReference>
<keyword evidence="4" id="KW-0808">Transferase</keyword>
<comment type="similarity">
    <text evidence="2">Belongs to the tRNA methyltransferase O family.</text>
</comment>
<dbReference type="InterPro" id="IPR023370">
    <property type="entry name" value="TrmO-like_N"/>
</dbReference>
<dbReference type="GO" id="GO:0008168">
    <property type="term" value="F:methyltransferase activity"/>
    <property type="evidence" value="ECO:0007669"/>
    <property type="project" value="UniProtKB-KW"/>
</dbReference>
<evidence type="ECO:0000256" key="1">
    <source>
        <dbReference type="ARBA" id="ARBA00022691"/>
    </source>
</evidence>
<organism evidence="4 5">
    <name type="scientific">Roseivivax halotolerans</name>
    <dbReference type="NCBI Taxonomy" id="93684"/>
    <lineage>
        <taxon>Bacteria</taxon>
        <taxon>Pseudomonadati</taxon>
        <taxon>Pseudomonadota</taxon>
        <taxon>Alphaproteobacteria</taxon>
        <taxon>Rhodobacterales</taxon>
        <taxon>Roseobacteraceae</taxon>
        <taxon>Roseivivax</taxon>
    </lineage>
</organism>
<keyword evidence="5" id="KW-1185">Reference proteome</keyword>
<reference evidence="5" key="1">
    <citation type="submission" date="2016-10" db="EMBL/GenBank/DDBJ databases">
        <authorList>
            <person name="Varghese N."/>
            <person name="Submissions S."/>
        </authorList>
    </citation>
    <scope>NUCLEOTIDE SEQUENCE [LARGE SCALE GENOMIC DNA]</scope>
    <source>
        <strain evidence="5">JCM 10271</strain>
    </source>
</reference>
<dbReference type="EMBL" id="FOXV01000002">
    <property type="protein sequence ID" value="SFQ18599.1"/>
    <property type="molecule type" value="Genomic_DNA"/>
</dbReference>
<dbReference type="InterPro" id="IPR036413">
    <property type="entry name" value="YaeB-like_sf"/>
</dbReference>
<dbReference type="PROSITE" id="PS51668">
    <property type="entry name" value="TSAA_2"/>
    <property type="match status" value="1"/>
</dbReference>
<dbReference type="Proteomes" id="UP000243106">
    <property type="component" value="Unassembled WGS sequence"/>
</dbReference>
<evidence type="ECO:0000313" key="5">
    <source>
        <dbReference type="Proteomes" id="UP000243106"/>
    </source>
</evidence>
<dbReference type="InterPro" id="IPR040372">
    <property type="entry name" value="YaeB-like"/>
</dbReference>
<sequence>MTGIRENETRTDLPDAPDAGLYFIGICRTPFATRADCPRQGRRDGPVCRLEILPRWAGALDGIEAFAELDVLYWLDRSRRDLVTQSPKSDGAVRGTFSLRSPVRPNPIGLARVALIGRENAVLHVRGLDCIDGTPLLDIKPERCAYTPLAPEKAADRA</sequence>
<dbReference type="NCBIfam" id="TIGR00104">
    <property type="entry name" value="tRNA_TsaA"/>
    <property type="match status" value="1"/>
</dbReference>
<dbReference type="GO" id="GO:0032259">
    <property type="term" value="P:methylation"/>
    <property type="evidence" value="ECO:0007669"/>
    <property type="project" value="UniProtKB-KW"/>
</dbReference>
<protein>
    <submittedName>
        <fullName evidence="4">tRNA-Thr(GGU) m(6)t(6)A37 methyltransferase TsaA</fullName>
    </submittedName>
</protein>
<accession>A0A1I5WG70</accession>
<dbReference type="Gene3D" id="2.40.30.70">
    <property type="entry name" value="YaeB-like"/>
    <property type="match status" value="1"/>
</dbReference>
<dbReference type="SUPFAM" id="SSF118196">
    <property type="entry name" value="YaeB-like"/>
    <property type="match status" value="1"/>
</dbReference>
<keyword evidence="4" id="KW-0489">Methyltransferase</keyword>
<dbReference type="PANTHER" id="PTHR12818">
    <property type="entry name" value="TRNA (ADENINE(37)-N6)-METHYLTRANSFERASE"/>
    <property type="match status" value="1"/>
</dbReference>
<evidence type="ECO:0000256" key="2">
    <source>
        <dbReference type="ARBA" id="ARBA00033753"/>
    </source>
</evidence>
<gene>
    <name evidence="4" type="ORF">SAMN05421853_102323</name>
</gene>
<dbReference type="RefSeq" id="WP_093009584.1">
    <property type="nucleotide sequence ID" value="NZ_FOXV01000002.1"/>
</dbReference>
<dbReference type="AlphaFoldDB" id="A0A1I5WG70"/>